<accession>A0ABP9PU12</accession>
<evidence type="ECO:0000313" key="3">
    <source>
        <dbReference type="EMBL" id="GAA5152105.1"/>
    </source>
</evidence>
<gene>
    <name evidence="3" type="ORF">GCM10023340_31870</name>
</gene>
<keyword evidence="4" id="KW-1185">Reference proteome</keyword>
<evidence type="ECO:0000313" key="4">
    <source>
        <dbReference type="Proteomes" id="UP001500221"/>
    </source>
</evidence>
<feature type="region of interest" description="Disordered" evidence="1">
    <location>
        <begin position="1"/>
        <end position="20"/>
    </location>
</feature>
<feature type="transmembrane region" description="Helical" evidence="2">
    <location>
        <begin position="104"/>
        <end position="126"/>
    </location>
</feature>
<reference evidence="4" key="1">
    <citation type="journal article" date="2019" name="Int. J. Syst. Evol. Microbiol.">
        <title>The Global Catalogue of Microorganisms (GCM) 10K type strain sequencing project: providing services to taxonomists for standard genome sequencing and annotation.</title>
        <authorList>
            <consortium name="The Broad Institute Genomics Platform"/>
            <consortium name="The Broad Institute Genome Sequencing Center for Infectious Disease"/>
            <person name="Wu L."/>
            <person name="Ma J."/>
        </authorList>
    </citation>
    <scope>NUCLEOTIDE SEQUENCE [LARGE SCALE GENOMIC DNA]</scope>
    <source>
        <strain evidence="4">JCM 18459</strain>
    </source>
</reference>
<feature type="transmembrane region" description="Helical" evidence="2">
    <location>
        <begin position="26"/>
        <end position="45"/>
    </location>
</feature>
<name>A0ABP9PU12_9ACTN</name>
<keyword evidence="2" id="KW-0812">Transmembrane</keyword>
<keyword evidence="2" id="KW-0472">Membrane</keyword>
<organism evidence="3 4">
    <name type="scientific">Nocardioides marinquilinus</name>
    <dbReference type="NCBI Taxonomy" id="1210400"/>
    <lineage>
        <taxon>Bacteria</taxon>
        <taxon>Bacillati</taxon>
        <taxon>Actinomycetota</taxon>
        <taxon>Actinomycetes</taxon>
        <taxon>Propionibacteriales</taxon>
        <taxon>Nocardioidaceae</taxon>
        <taxon>Nocardioides</taxon>
    </lineage>
</organism>
<proteinExistence type="predicted"/>
<dbReference type="RefSeq" id="WP_345460674.1">
    <property type="nucleotide sequence ID" value="NZ_BAABKG010000004.1"/>
</dbReference>
<evidence type="ECO:0000256" key="2">
    <source>
        <dbReference type="SAM" id="Phobius"/>
    </source>
</evidence>
<dbReference type="Proteomes" id="UP001500221">
    <property type="component" value="Unassembled WGS sequence"/>
</dbReference>
<feature type="compositionally biased region" description="Low complexity" evidence="1">
    <location>
        <begin position="1"/>
        <end position="17"/>
    </location>
</feature>
<feature type="transmembrane region" description="Helical" evidence="2">
    <location>
        <begin position="174"/>
        <end position="192"/>
    </location>
</feature>
<sequence>MTTLTTDPLTPTTTPDDAPSRLLPRLGGVCLALAPIVFTAGLATAPHQDDLTSAGYVASLADHPTQAALSANLLHYSWFFFAFGLLAVIGLVRGRRGRGLTTVAAVAGAAAAIQISGLLMVDFFVADLGSRIGVEETVAVQDDLGVSVAVWLFSGQVVLLLIPLTFIGLARARVISWWLAPLPLAAFAIGAVGLPAAIAVPVGLACWAPLFVAAHRLVTGPRR</sequence>
<evidence type="ECO:0008006" key="5">
    <source>
        <dbReference type="Google" id="ProtNLM"/>
    </source>
</evidence>
<feature type="transmembrane region" description="Helical" evidence="2">
    <location>
        <begin position="73"/>
        <end position="92"/>
    </location>
</feature>
<dbReference type="EMBL" id="BAABKG010000004">
    <property type="protein sequence ID" value="GAA5152105.1"/>
    <property type="molecule type" value="Genomic_DNA"/>
</dbReference>
<keyword evidence="2" id="KW-1133">Transmembrane helix</keyword>
<comment type="caution">
    <text evidence="3">The sequence shown here is derived from an EMBL/GenBank/DDBJ whole genome shotgun (WGS) entry which is preliminary data.</text>
</comment>
<feature type="transmembrane region" description="Helical" evidence="2">
    <location>
        <begin position="146"/>
        <end position="167"/>
    </location>
</feature>
<protein>
    <recommendedName>
        <fullName evidence="5">DUF4386 family protein</fullName>
    </recommendedName>
</protein>
<evidence type="ECO:0000256" key="1">
    <source>
        <dbReference type="SAM" id="MobiDB-lite"/>
    </source>
</evidence>